<name>A0A0V0GRG1_SOLCH</name>
<dbReference type="AlphaFoldDB" id="A0A0V0GRG1"/>
<protein>
    <submittedName>
        <fullName evidence="1">Putative ovule protein</fullName>
    </submittedName>
</protein>
<feature type="non-terminal residue" evidence="1">
    <location>
        <position position="114"/>
    </location>
</feature>
<organism evidence="1">
    <name type="scientific">Solanum chacoense</name>
    <name type="common">Chaco potato</name>
    <dbReference type="NCBI Taxonomy" id="4108"/>
    <lineage>
        <taxon>Eukaryota</taxon>
        <taxon>Viridiplantae</taxon>
        <taxon>Streptophyta</taxon>
        <taxon>Embryophyta</taxon>
        <taxon>Tracheophyta</taxon>
        <taxon>Spermatophyta</taxon>
        <taxon>Magnoliopsida</taxon>
        <taxon>eudicotyledons</taxon>
        <taxon>Gunneridae</taxon>
        <taxon>Pentapetalae</taxon>
        <taxon>asterids</taxon>
        <taxon>lamiids</taxon>
        <taxon>Solanales</taxon>
        <taxon>Solanaceae</taxon>
        <taxon>Solanoideae</taxon>
        <taxon>Solaneae</taxon>
        <taxon>Solanum</taxon>
    </lineage>
</organism>
<reference evidence="1" key="1">
    <citation type="submission" date="2015-12" db="EMBL/GenBank/DDBJ databases">
        <title>Gene expression during late stages of embryo sac development: a critical building block for successful pollen-pistil interactions.</title>
        <authorList>
            <person name="Liu Y."/>
            <person name="Joly V."/>
            <person name="Sabar M."/>
            <person name="Matton D.P."/>
        </authorList>
    </citation>
    <scope>NUCLEOTIDE SEQUENCE</scope>
</reference>
<evidence type="ECO:0000313" key="1">
    <source>
        <dbReference type="EMBL" id="JAP10397.1"/>
    </source>
</evidence>
<sequence>MCIYLLSCSKLFTRILLIFSIAVMLINRPQKVTPFHKRLNLSILIRRKRHSRSMQPIQFLPYSFMKERKILIGDEPLTPTALLLFNVPDCSTCPTVVVPDITATPPPPPPPPPT</sequence>
<proteinExistence type="predicted"/>
<accession>A0A0V0GRG1</accession>
<dbReference type="EMBL" id="GEDG01033188">
    <property type="protein sequence ID" value="JAP10397.1"/>
    <property type="molecule type" value="Transcribed_RNA"/>
</dbReference>